<reference evidence="2 3" key="1">
    <citation type="submission" date="2017-02" db="EMBL/GenBank/DDBJ databases">
        <title>The new phylogeny of genus Mycobacterium.</title>
        <authorList>
            <person name="Tortoli E."/>
            <person name="Trovato A."/>
            <person name="Cirillo D.M."/>
        </authorList>
    </citation>
    <scope>NUCLEOTIDE SEQUENCE [LARGE SCALE GENOMIC DNA]</scope>
    <source>
        <strain evidence="2 3">DSM 45093</strain>
    </source>
</reference>
<sequence>MIPQSYEAWIIGGSGTPIPDQEYLDAAFGKYLALNGYGGYRPNALFTPEGLYPTTAIRDLPFATSVARGVAILNDTITQQMDSGNNIVVLGYSQSAAIASLEMRNLAALDPDAPSADQLAFVLLADPMNPNGGLLERFAGS</sequence>
<dbReference type="Gene3D" id="3.40.50.1820">
    <property type="entry name" value="alpha/beta hydrolase"/>
    <property type="match status" value="1"/>
</dbReference>
<dbReference type="Pfam" id="PF08237">
    <property type="entry name" value="PE-PPE"/>
    <property type="match status" value="1"/>
</dbReference>
<protein>
    <recommendedName>
        <fullName evidence="1">PE-PPE domain-containing protein</fullName>
    </recommendedName>
</protein>
<dbReference type="InterPro" id="IPR029058">
    <property type="entry name" value="AB_hydrolase_fold"/>
</dbReference>
<dbReference type="Proteomes" id="UP000192713">
    <property type="component" value="Unassembled WGS sequence"/>
</dbReference>
<accession>A0A1X0E7D9</accession>
<evidence type="ECO:0000313" key="2">
    <source>
        <dbReference type="EMBL" id="ORA80492.1"/>
    </source>
</evidence>
<gene>
    <name evidence="2" type="ORF">BST28_08750</name>
</gene>
<name>A0A1X0E7D9_9MYCO</name>
<feature type="domain" description="PE-PPE" evidence="1">
    <location>
        <begin position="39"/>
        <end position="140"/>
    </location>
</feature>
<dbReference type="EMBL" id="MVHU01000010">
    <property type="protein sequence ID" value="ORA80492.1"/>
    <property type="molecule type" value="Genomic_DNA"/>
</dbReference>
<comment type="caution">
    <text evidence="2">The sequence shown here is derived from an EMBL/GenBank/DDBJ whole genome shotgun (WGS) entry which is preliminary data.</text>
</comment>
<organism evidence="2 3">
    <name type="scientific">Mycolicibacter kumamotonensis</name>
    <dbReference type="NCBI Taxonomy" id="354243"/>
    <lineage>
        <taxon>Bacteria</taxon>
        <taxon>Bacillati</taxon>
        <taxon>Actinomycetota</taxon>
        <taxon>Actinomycetes</taxon>
        <taxon>Mycobacteriales</taxon>
        <taxon>Mycobacteriaceae</taxon>
        <taxon>Mycolicibacter</taxon>
    </lineage>
</organism>
<dbReference type="SUPFAM" id="SSF53474">
    <property type="entry name" value="alpha/beta-Hydrolases"/>
    <property type="match status" value="1"/>
</dbReference>
<dbReference type="AlphaFoldDB" id="A0A1X0E7D9"/>
<proteinExistence type="predicted"/>
<evidence type="ECO:0000313" key="3">
    <source>
        <dbReference type="Proteomes" id="UP000192713"/>
    </source>
</evidence>
<dbReference type="InterPro" id="IPR013228">
    <property type="entry name" value="PE-PPE_C"/>
</dbReference>
<evidence type="ECO:0000259" key="1">
    <source>
        <dbReference type="Pfam" id="PF08237"/>
    </source>
</evidence>